<dbReference type="VEuPathDB" id="FungiDB:PV08_06411"/>
<dbReference type="Gene3D" id="2.20.70.150">
    <property type="match status" value="1"/>
</dbReference>
<dbReference type="GeneID" id="27333494"/>
<dbReference type="PANTHER" id="PTHR36156:SF2">
    <property type="entry name" value="CUPIN TYPE-2 DOMAIN-CONTAINING PROTEIN"/>
    <property type="match status" value="1"/>
</dbReference>
<name>A0A0D2BCL1_9EURO</name>
<dbReference type="InterPro" id="IPR014710">
    <property type="entry name" value="RmlC-like_jellyroll"/>
</dbReference>
<gene>
    <name evidence="2" type="ORF">PV08_06411</name>
</gene>
<dbReference type="STRING" id="91928.A0A0D2BCL1"/>
<proteinExistence type="predicted"/>
<protein>
    <recommendedName>
        <fullName evidence="1">Cupin type-2 domain-containing protein</fullName>
    </recommendedName>
</protein>
<reference evidence="2 3" key="1">
    <citation type="submission" date="2015-01" db="EMBL/GenBank/DDBJ databases">
        <title>The Genome Sequence of Exophiala spinifera CBS89968.</title>
        <authorList>
            <consortium name="The Broad Institute Genomics Platform"/>
            <person name="Cuomo C."/>
            <person name="de Hoog S."/>
            <person name="Gorbushina A."/>
            <person name="Stielow B."/>
            <person name="Teixiera M."/>
            <person name="Abouelleil A."/>
            <person name="Chapman S.B."/>
            <person name="Priest M."/>
            <person name="Young S.K."/>
            <person name="Wortman J."/>
            <person name="Nusbaum C."/>
            <person name="Birren B."/>
        </authorList>
    </citation>
    <scope>NUCLEOTIDE SEQUENCE [LARGE SCALE GENOMIC DNA]</scope>
    <source>
        <strain evidence="2 3">CBS 89968</strain>
    </source>
</reference>
<accession>A0A0D2BCL1</accession>
<keyword evidence="3" id="KW-1185">Reference proteome</keyword>
<dbReference type="OrthoDB" id="5840532at2759"/>
<dbReference type="Proteomes" id="UP000053328">
    <property type="component" value="Unassembled WGS sequence"/>
</dbReference>
<dbReference type="InterPro" id="IPR047142">
    <property type="entry name" value="OryJ/VirC-like"/>
</dbReference>
<dbReference type="EMBL" id="KN847495">
    <property type="protein sequence ID" value="KIW16360.1"/>
    <property type="molecule type" value="Genomic_DNA"/>
</dbReference>
<evidence type="ECO:0000259" key="1">
    <source>
        <dbReference type="Pfam" id="PF07883"/>
    </source>
</evidence>
<dbReference type="Pfam" id="PF07883">
    <property type="entry name" value="Cupin_2"/>
    <property type="match status" value="1"/>
</dbReference>
<dbReference type="SUPFAM" id="SSF51182">
    <property type="entry name" value="RmlC-like cupins"/>
    <property type="match status" value="1"/>
</dbReference>
<dbReference type="Gene3D" id="2.60.120.10">
    <property type="entry name" value="Jelly Rolls"/>
    <property type="match status" value="1"/>
</dbReference>
<feature type="domain" description="Cupin type-2" evidence="1">
    <location>
        <begin position="81"/>
        <end position="148"/>
    </location>
</feature>
<organism evidence="2 3">
    <name type="scientific">Exophiala spinifera</name>
    <dbReference type="NCBI Taxonomy" id="91928"/>
    <lineage>
        <taxon>Eukaryota</taxon>
        <taxon>Fungi</taxon>
        <taxon>Dikarya</taxon>
        <taxon>Ascomycota</taxon>
        <taxon>Pezizomycotina</taxon>
        <taxon>Eurotiomycetes</taxon>
        <taxon>Chaetothyriomycetidae</taxon>
        <taxon>Chaetothyriales</taxon>
        <taxon>Herpotrichiellaceae</taxon>
        <taxon>Exophiala</taxon>
    </lineage>
</organism>
<sequence length="168" mass="18342">MASSPAQQQPLPPVRRVVTSHNAEGKATILFDSVVNGIQAPHGPWLTPIWNSDDVPPDVNVTVDRSPVKTGIVNSGTVLRYVDFPPRSKGSVHRTISLDYVLVLNGQCVLTLDDGSRTPMKQGDICIQQATMHSWDNESDEWCRLLCVLIHSKPPVVNGKALGSNTHM</sequence>
<dbReference type="RefSeq" id="XP_016236576.1">
    <property type="nucleotide sequence ID" value="XM_016380749.1"/>
</dbReference>
<dbReference type="AlphaFoldDB" id="A0A0D2BCL1"/>
<evidence type="ECO:0000313" key="3">
    <source>
        <dbReference type="Proteomes" id="UP000053328"/>
    </source>
</evidence>
<dbReference type="InterPro" id="IPR013096">
    <property type="entry name" value="Cupin_2"/>
</dbReference>
<dbReference type="CDD" id="cd02231">
    <property type="entry name" value="cupin_BLL6423-like"/>
    <property type="match status" value="1"/>
</dbReference>
<dbReference type="InterPro" id="IPR011051">
    <property type="entry name" value="RmlC_Cupin_sf"/>
</dbReference>
<evidence type="ECO:0000313" key="2">
    <source>
        <dbReference type="EMBL" id="KIW16360.1"/>
    </source>
</evidence>
<dbReference type="PANTHER" id="PTHR36156">
    <property type="entry name" value="SLR2101 PROTEIN"/>
    <property type="match status" value="1"/>
</dbReference>
<dbReference type="HOGENOM" id="CLU_096188_2_2_1"/>